<dbReference type="SUPFAM" id="SSF117281">
    <property type="entry name" value="Kelch motif"/>
    <property type="match status" value="2"/>
</dbReference>
<keyword evidence="2" id="KW-0732">Signal</keyword>
<dbReference type="Proteomes" id="UP000187085">
    <property type="component" value="Unassembled WGS sequence"/>
</dbReference>
<keyword evidence="4" id="KW-1185">Reference proteome</keyword>
<feature type="region of interest" description="Disordered" evidence="1">
    <location>
        <begin position="31"/>
        <end position="77"/>
    </location>
</feature>
<organism evidence="3 4">
    <name type="scientific">Tersicoccus phoenicis</name>
    <dbReference type="NCBI Taxonomy" id="554083"/>
    <lineage>
        <taxon>Bacteria</taxon>
        <taxon>Bacillati</taxon>
        <taxon>Actinomycetota</taxon>
        <taxon>Actinomycetes</taxon>
        <taxon>Micrococcales</taxon>
        <taxon>Micrococcaceae</taxon>
        <taxon>Tersicoccus</taxon>
    </lineage>
</organism>
<dbReference type="PROSITE" id="PS51257">
    <property type="entry name" value="PROKAR_LIPOPROTEIN"/>
    <property type="match status" value="1"/>
</dbReference>
<sequence length="369" mass="35944">MPASRAGRRPLPAPRAVLTLVLALTLTACSAQGSGPTGTTAAVTTSAGPVTTPPASPTSPIGAAPPASPTSPTASPATTFTAALAPWRLPAPVSRAVALPDGKDLLLLGGLTTSGTSTADVIRVDPATGRSSRTGALVQGVHDAGGAVLGGESVIFGGGAGSVHDAVQRLGSGAGESAVVGRLPHPRADLSVATDSRGVAYLVGGAGGAGPDATILRTSDGKLFRPLADLPRPVRYAATAVSGTELWVFGGSDGSTATSAIQRVNTRTGAVAVVGHFPVFIEQAVAVVLGGTVLILGGLTDGHPSSAIWRLDPATGRVTRAGSLPVAVAMPAAVVAGRTAYLLGGEGTAVMDTVIAVRPGGGAGPQSSG</sequence>
<name>A0A1R1L757_9MICC</name>
<protein>
    <recommendedName>
        <fullName evidence="5">Galactose oxidase</fullName>
    </recommendedName>
</protein>
<feature type="chain" id="PRO_5012073903" description="Galactose oxidase" evidence="2">
    <location>
        <begin position="34"/>
        <end position="369"/>
    </location>
</feature>
<feature type="compositionally biased region" description="Low complexity" evidence="1">
    <location>
        <begin position="31"/>
        <end position="50"/>
    </location>
</feature>
<dbReference type="Pfam" id="PF01344">
    <property type="entry name" value="Kelch_1"/>
    <property type="match status" value="1"/>
</dbReference>
<gene>
    <name evidence="3" type="ORF">BKD30_12750</name>
</gene>
<evidence type="ECO:0000313" key="3">
    <source>
        <dbReference type="EMBL" id="OMH23381.1"/>
    </source>
</evidence>
<dbReference type="Gene3D" id="2.120.10.80">
    <property type="entry name" value="Kelch-type beta propeller"/>
    <property type="match status" value="2"/>
</dbReference>
<proteinExistence type="predicted"/>
<reference evidence="3 4" key="1">
    <citation type="submission" date="2016-12" db="EMBL/GenBank/DDBJ databases">
        <title>Draft genome of Tersicoccus phoenicis 1P05MA.</title>
        <authorList>
            <person name="Nakajima Y."/>
            <person name="Yoshizawa S."/>
            <person name="Nakamura K."/>
            <person name="Ogura Y."/>
            <person name="Hayashi T."/>
            <person name="Kogure K."/>
        </authorList>
    </citation>
    <scope>NUCLEOTIDE SEQUENCE [LARGE SCALE GENOMIC DNA]</scope>
    <source>
        <strain evidence="3 4">1p05MA</strain>
    </source>
</reference>
<dbReference type="STRING" id="554083.BKD30_12750"/>
<dbReference type="AlphaFoldDB" id="A0A1R1L757"/>
<feature type="compositionally biased region" description="Low complexity" evidence="1">
    <location>
        <begin position="58"/>
        <end position="77"/>
    </location>
</feature>
<dbReference type="EMBL" id="MRDE01000075">
    <property type="protein sequence ID" value="OMH23381.1"/>
    <property type="molecule type" value="Genomic_DNA"/>
</dbReference>
<comment type="caution">
    <text evidence="3">The sequence shown here is derived from an EMBL/GenBank/DDBJ whole genome shotgun (WGS) entry which is preliminary data.</text>
</comment>
<dbReference type="InterPro" id="IPR015915">
    <property type="entry name" value="Kelch-typ_b-propeller"/>
</dbReference>
<evidence type="ECO:0000256" key="2">
    <source>
        <dbReference type="SAM" id="SignalP"/>
    </source>
</evidence>
<dbReference type="RefSeq" id="WP_076705160.1">
    <property type="nucleotide sequence ID" value="NZ_MRDE01000075.1"/>
</dbReference>
<feature type="signal peptide" evidence="2">
    <location>
        <begin position="1"/>
        <end position="33"/>
    </location>
</feature>
<evidence type="ECO:0000313" key="4">
    <source>
        <dbReference type="Proteomes" id="UP000187085"/>
    </source>
</evidence>
<dbReference type="OrthoDB" id="2795102at2"/>
<accession>A0A1R1L757</accession>
<evidence type="ECO:0008006" key="5">
    <source>
        <dbReference type="Google" id="ProtNLM"/>
    </source>
</evidence>
<evidence type="ECO:0000256" key="1">
    <source>
        <dbReference type="SAM" id="MobiDB-lite"/>
    </source>
</evidence>
<dbReference type="InterPro" id="IPR006652">
    <property type="entry name" value="Kelch_1"/>
</dbReference>